<comment type="caution">
    <text evidence="2">The sequence shown here is derived from an EMBL/GenBank/DDBJ whole genome shotgun (WGS) entry which is preliminary data.</text>
</comment>
<keyword evidence="3" id="KW-1185">Reference proteome</keyword>
<protein>
    <submittedName>
        <fullName evidence="2">Uncharacterized protein</fullName>
    </submittedName>
</protein>
<evidence type="ECO:0000256" key="1">
    <source>
        <dbReference type="SAM" id="MobiDB-lite"/>
    </source>
</evidence>
<proteinExistence type="predicted"/>
<sequence>MYVGSRLALPLQDLDAKPHHFRHTCDELRSAGTRRDSLDCELSTSGLKLHSLAGCIWKVHRCFMRPPESSRMTYILDFFNQDSTPLRRLSRKRTRVRASAKNEHNPSKGQVEGSHFPRTAHPISIKPARIMNKQSNSPDSS</sequence>
<organism evidence="2 3">
    <name type="scientific">Endocarpon pusillum</name>
    <dbReference type="NCBI Taxonomy" id="364733"/>
    <lineage>
        <taxon>Eukaryota</taxon>
        <taxon>Fungi</taxon>
        <taxon>Dikarya</taxon>
        <taxon>Ascomycota</taxon>
        <taxon>Pezizomycotina</taxon>
        <taxon>Eurotiomycetes</taxon>
        <taxon>Chaetothyriomycetidae</taxon>
        <taxon>Verrucariales</taxon>
        <taxon>Verrucariaceae</taxon>
        <taxon>Endocarpon</taxon>
    </lineage>
</organism>
<evidence type="ECO:0000313" key="3">
    <source>
        <dbReference type="Proteomes" id="UP000606974"/>
    </source>
</evidence>
<dbReference type="Proteomes" id="UP000606974">
    <property type="component" value="Unassembled WGS sequence"/>
</dbReference>
<reference evidence="2" key="1">
    <citation type="submission" date="2020-02" db="EMBL/GenBank/DDBJ databases">
        <authorList>
            <person name="Palmer J.M."/>
        </authorList>
    </citation>
    <scope>NUCLEOTIDE SEQUENCE</scope>
    <source>
        <strain evidence="2">EPUS1.4</strain>
        <tissue evidence="2">Thallus</tissue>
    </source>
</reference>
<dbReference type="EMBL" id="JAACFV010000279">
    <property type="protein sequence ID" value="KAF7502273.1"/>
    <property type="molecule type" value="Genomic_DNA"/>
</dbReference>
<feature type="region of interest" description="Disordered" evidence="1">
    <location>
        <begin position="88"/>
        <end position="141"/>
    </location>
</feature>
<feature type="compositionally biased region" description="Basic residues" evidence="1">
    <location>
        <begin position="88"/>
        <end position="98"/>
    </location>
</feature>
<accession>A0A8H7DZA4</accession>
<gene>
    <name evidence="2" type="ORF">GJ744_006174</name>
</gene>
<evidence type="ECO:0000313" key="2">
    <source>
        <dbReference type="EMBL" id="KAF7502273.1"/>
    </source>
</evidence>
<dbReference type="AlphaFoldDB" id="A0A8H7DZA4"/>
<name>A0A8H7DZA4_9EURO</name>
<feature type="compositionally biased region" description="Polar residues" evidence="1">
    <location>
        <begin position="132"/>
        <end position="141"/>
    </location>
</feature>